<name>A0ABN2S3J3_9MICO</name>
<keyword evidence="5 6" id="KW-0472">Membrane</keyword>
<evidence type="ECO:0000256" key="5">
    <source>
        <dbReference type="ARBA" id="ARBA00023136"/>
    </source>
</evidence>
<dbReference type="RefSeq" id="WP_344059373.1">
    <property type="nucleotide sequence ID" value="NZ_BAAAOH010000001.1"/>
</dbReference>
<evidence type="ECO:0000256" key="3">
    <source>
        <dbReference type="ARBA" id="ARBA00022692"/>
    </source>
</evidence>
<evidence type="ECO:0000313" key="8">
    <source>
        <dbReference type="EMBL" id="GAA1979710.1"/>
    </source>
</evidence>
<feature type="transmembrane region" description="Helical" evidence="6">
    <location>
        <begin position="12"/>
        <end position="34"/>
    </location>
</feature>
<evidence type="ECO:0000256" key="4">
    <source>
        <dbReference type="ARBA" id="ARBA00022989"/>
    </source>
</evidence>
<protein>
    <submittedName>
        <fullName evidence="8">GtrA family protein</fullName>
    </submittedName>
</protein>
<proteinExistence type="inferred from homology"/>
<organism evidence="8 9">
    <name type="scientific">Microbacterium pumilum</name>
    <dbReference type="NCBI Taxonomy" id="344165"/>
    <lineage>
        <taxon>Bacteria</taxon>
        <taxon>Bacillati</taxon>
        <taxon>Actinomycetota</taxon>
        <taxon>Actinomycetes</taxon>
        <taxon>Micrococcales</taxon>
        <taxon>Microbacteriaceae</taxon>
        <taxon>Microbacterium</taxon>
    </lineage>
</organism>
<dbReference type="InterPro" id="IPR051401">
    <property type="entry name" value="GtrA_CellWall_Glycosyl"/>
</dbReference>
<keyword evidence="3 6" id="KW-0812">Transmembrane</keyword>
<evidence type="ECO:0000313" key="9">
    <source>
        <dbReference type="Proteomes" id="UP001500326"/>
    </source>
</evidence>
<dbReference type="EMBL" id="BAAAOH010000001">
    <property type="protein sequence ID" value="GAA1979710.1"/>
    <property type="molecule type" value="Genomic_DNA"/>
</dbReference>
<dbReference type="PANTHER" id="PTHR38459">
    <property type="entry name" value="PROPHAGE BACTOPRENOL-LINKED GLUCOSE TRANSLOCASE HOMOLOG"/>
    <property type="match status" value="1"/>
</dbReference>
<dbReference type="InterPro" id="IPR007267">
    <property type="entry name" value="GtrA_DPMS_TM"/>
</dbReference>
<comment type="similarity">
    <text evidence="2">Belongs to the GtrA family.</text>
</comment>
<evidence type="ECO:0000256" key="6">
    <source>
        <dbReference type="SAM" id="Phobius"/>
    </source>
</evidence>
<evidence type="ECO:0000256" key="1">
    <source>
        <dbReference type="ARBA" id="ARBA00004141"/>
    </source>
</evidence>
<feature type="domain" description="GtrA/DPMS transmembrane" evidence="7">
    <location>
        <begin position="15"/>
        <end position="142"/>
    </location>
</feature>
<feature type="transmembrane region" description="Helical" evidence="6">
    <location>
        <begin position="46"/>
        <end position="65"/>
    </location>
</feature>
<accession>A0ABN2S3J3</accession>
<reference evidence="8 9" key="1">
    <citation type="journal article" date="2019" name="Int. J. Syst. Evol. Microbiol.">
        <title>The Global Catalogue of Microorganisms (GCM) 10K type strain sequencing project: providing services to taxonomists for standard genome sequencing and annotation.</title>
        <authorList>
            <consortium name="The Broad Institute Genomics Platform"/>
            <consortium name="The Broad Institute Genome Sequencing Center for Infectious Disease"/>
            <person name="Wu L."/>
            <person name="Ma J."/>
        </authorList>
    </citation>
    <scope>NUCLEOTIDE SEQUENCE [LARGE SCALE GENOMIC DNA]</scope>
    <source>
        <strain evidence="8 9">JCM 14902</strain>
    </source>
</reference>
<feature type="transmembrane region" description="Helical" evidence="6">
    <location>
        <begin position="121"/>
        <end position="141"/>
    </location>
</feature>
<sequence length="163" mass="17308">MRDGRMRSLLADLARFVLVGGLGLVLDVVVFNLLRQSSLTDGHVGGAVLIAKALAASLAIMANWAGNRWWTFRAHRRSNAVSEAVMFFVVSLVGSGISLLCLAVSHYVLDLTSVLADNVSANVIGLALGSAFRFLVARTWIFRDRGARLTSDAAAALPIGGGR</sequence>
<dbReference type="Pfam" id="PF04138">
    <property type="entry name" value="GtrA_DPMS_TM"/>
    <property type="match status" value="1"/>
</dbReference>
<dbReference type="Proteomes" id="UP001500326">
    <property type="component" value="Unassembled WGS sequence"/>
</dbReference>
<gene>
    <name evidence="8" type="ORF">GCM10009777_11420</name>
</gene>
<dbReference type="PANTHER" id="PTHR38459:SF1">
    <property type="entry name" value="PROPHAGE BACTOPRENOL-LINKED GLUCOSE TRANSLOCASE HOMOLOG"/>
    <property type="match status" value="1"/>
</dbReference>
<evidence type="ECO:0000256" key="2">
    <source>
        <dbReference type="ARBA" id="ARBA00009399"/>
    </source>
</evidence>
<feature type="transmembrane region" description="Helical" evidence="6">
    <location>
        <begin position="85"/>
        <end position="109"/>
    </location>
</feature>
<comment type="subcellular location">
    <subcellularLocation>
        <location evidence="1">Membrane</location>
        <topology evidence="1">Multi-pass membrane protein</topology>
    </subcellularLocation>
</comment>
<comment type="caution">
    <text evidence="8">The sequence shown here is derived from an EMBL/GenBank/DDBJ whole genome shotgun (WGS) entry which is preliminary data.</text>
</comment>
<keyword evidence="4 6" id="KW-1133">Transmembrane helix</keyword>
<evidence type="ECO:0000259" key="7">
    <source>
        <dbReference type="Pfam" id="PF04138"/>
    </source>
</evidence>
<keyword evidence="9" id="KW-1185">Reference proteome</keyword>